<evidence type="ECO:0000256" key="3">
    <source>
        <dbReference type="ARBA" id="ARBA00022642"/>
    </source>
</evidence>
<dbReference type="InterPro" id="IPR040727">
    <property type="entry name" value="NAPRTase_N"/>
</dbReference>
<comment type="pathway">
    <text evidence="1">Cofactor biosynthesis; NAD(+) biosynthesis.</text>
</comment>
<keyword evidence="5" id="KW-0808">Transferase</keyword>
<dbReference type="GO" id="GO:0004516">
    <property type="term" value="F:nicotinate phosphoribosyltransferase activity"/>
    <property type="evidence" value="ECO:0007669"/>
    <property type="project" value="InterPro"/>
</dbReference>
<feature type="non-terminal residue" evidence="5">
    <location>
        <position position="1"/>
    </location>
</feature>
<dbReference type="Gene3D" id="3.20.140.10">
    <property type="entry name" value="nicotinate phosphoribosyltransferase"/>
    <property type="match status" value="1"/>
</dbReference>
<proteinExistence type="inferred from homology"/>
<keyword evidence="3" id="KW-0662">Pyridine nucleotide biosynthesis</keyword>
<evidence type="ECO:0000256" key="2">
    <source>
        <dbReference type="ARBA" id="ARBA00010897"/>
    </source>
</evidence>
<name>A0A2N6VJK0_9MICO</name>
<gene>
    <name evidence="5" type="ORF">CJ199_13330</name>
</gene>
<dbReference type="PANTHER" id="PTHR11098:SF8">
    <property type="entry name" value="NICOTINATE PHOSPHORIBOSYLTRANSFERASE PNCB1"/>
    <property type="match status" value="1"/>
</dbReference>
<dbReference type="SUPFAM" id="SSF54675">
    <property type="entry name" value="Nicotinate/Quinolinate PRTase N-terminal domain-like"/>
    <property type="match status" value="1"/>
</dbReference>
<dbReference type="UniPathway" id="UPA00253"/>
<evidence type="ECO:0000313" key="6">
    <source>
        <dbReference type="Proteomes" id="UP000235598"/>
    </source>
</evidence>
<dbReference type="GO" id="GO:0005829">
    <property type="term" value="C:cytosol"/>
    <property type="evidence" value="ECO:0007669"/>
    <property type="project" value="TreeGrafter"/>
</dbReference>
<feature type="domain" description="Nicotinate phosphoribosyltransferase N-terminal" evidence="4">
    <location>
        <begin position="4"/>
        <end position="108"/>
    </location>
</feature>
<comment type="caution">
    <text evidence="5">The sequence shown here is derived from an EMBL/GenBank/DDBJ whole genome shotgun (WGS) entry which is preliminary data.</text>
</comment>
<accession>A0A2N6VJK0</accession>
<keyword evidence="5" id="KW-0328">Glycosyltransferase</keyword>
<feature type="non-terminal residue" evidence="5">
    <location>
        <position position="122"/>
    </location>
</feature>
<protein>
    <submittedName>
        <fullName evidence="5">Nicotinate phosphoribosyltransferase</fullName>
    </submittedName>
</protein>
<organism evidence="5 6">
    <name type="scientific">Brevibacterium paucivorans</name>
    <dbReference type="NCBI Taxonomy" id="170994"/>
    <lineage>
        <taxon>Bacteria</taxon>
        <taxon>Bacillati</taxon>
        <taxon>Actinomycetota</taxon>
        <taxon>Actinomycetes</taxon>
        <taxon>Micrococcales</taxon>
        <taxon>Brevibacteriaceae</taxon>
        <taxon>Brevibacterium</taxon>
    </lineage>
</organism>
<sequence length="122" mass="13275">EAGTADTPCLFEMFGRRLPAGRRYGVVAGTGRFLEGLSRFRFGDAELGFLRDTGVVSEDALDWLADYRFSGTIRGYREGDVYFPGSPLLIVEASFAEAVILETLALSVYNYDSAVAAAASRM</sequence>
<dbReference type="GO" id="GO:0034355">
    <property type="term" value="P:NAD+ biosynthetic process via the salvage pathway"/>
    <property type="evidence" value="ECO:0007669"/>
    <property type="project" value="TreeGrafter"/>
</dbReference>
<evidence type="ECO:0000256" key="1">
    <source>
        <dbReference type="ARBA" id="ARBA00004790"/>
    </source>
</evidence>
<dbReference type="InterPro" id="IPR007229">
    <property type="entry name" value="Nic_PRibTrfase-Fam"/>
</dbReference>
<dbReference type="GO" id="GO:0016757">
    <property type="term" value="F:glycosyltransferase activity"/>
    <property type="evidence" value="ECO:0007669"/>
    <property type="project" value="UniProtKB-KW"/>
</dbReference>
<dbReference type="PANTHER" id="PTHR11098">
    <property type="entry name" value="NICOTINATE PHOSPHORIBOSYLTRANSFERASE"/>
    <property type="match status" value="1"/>
</dbReference>
<dbReference type="Pfam" id="PF17767">
    <property type="entry name" value="NAPRTase_N"/>
    <property type="match status" value="1"/>
</dbReference>
<reference evidence="5 6" key="1">
    <citation type="submission" date="2017-09" db="EMBL/GenBank/DDBJ databases">
        <title>Bacterial strain isolated from the female urinary microbiota.</title>
        <authorList>
            <person name="Thomas-White K."/>
            <person name="Kumar N."/>
            <person name="Forster S."/>
            <person name="Putonti C."/>
            <person name="Lawley T."/>
            <person name="Wolfe A.J."/>
        </authorList>
    </citation>
    <scope>NUCLEOTIDE SEQUENCE [LARGE SCALE GENOMIC DNA]</scope>
    <source>
        <strain evidence="5 6">UMB1301</strain>
    </source>
</reference>
<dbReference type="AlphaFoldDB" id="A0A2N6VJK0"/>
<dbReference type="EMBL" id="PNHK01000258">
    <property type="protein sequence ID" value="PMD04218.1"/>
    <property type="molecule type" value="Genomic_DNA"/>
</dbReference>
<comment type="similarity">
    <text evidence="2">Belongs to the NAPRTase family.</text>
</comment>
<dbReference type="Proteomes" id="UP000235598">
    <property type="component" value="Unassembled WGS sequence"/>
</dbReference>
<evidence type="ECO:0000259" key="4">
    <source>
        <dbReference type="Pfam" id="PF17767"/>
    </source>
</evidence>
<evidence type="ECO:0000313" key="5">
    <source>
        <dbReference type="EMBL" id="PMD04218.1"/>
    </source>
</evidence>